<reference evidence="1 2" key="1">
    <citation type="submission" date="2020-08" db="EMBL/GenBank/DDBJ databases">
        <authorList>
            <person name="Liu C."/>
            <person name="Sun Q."/>
        </authorList>
    </citation>
    <scope>NUCLEOTIDE SEQUENCE [LARGE SCALE GENOMIC DNA]</scope>
    <source>
        <strain evidence="1 2">NSJ-59</strain>
    </source>
</reference>
<gene>
    <name evidence="1" type="ORF">H8J70_10975</name>
</gene>
<organism evidence="1 2">
    <name type="scientific">Megasphaera hominis</name>
    <dbReference type="NCBI Taxonomy" id="159836"/>
    <lineage>
        <taxon>Bacteria</taxon>
        <taxon>Bacillati</taxon>
        <taxon>Bacillota</taxon>
        <taxon>Negativicutes</taxon>
        <taxon>Veillonellales</taxon>
        <taxon>Veillonellaceae</taxon>
        <taxon>Megasphaera</taxon>
    </lineage>
</organism>
<evidence type="ECO:0000313" key="2">
    <source>
        <dbReference type="Proteomes" id="UP000606870"/>
    </source>
</evidence>
<dbReference type="EMBL" id="JACOGK010000040">
    <property type="protein sequence ID" value="MBC3537762.1"/>
    <property type="molecule type" value="Genomic_DNA"/>
</dbReference>
<sequence>MIHIKEYFEAREQGNIAKVHIVSKPIIPLRMLQLETVAEYYVREPEYLYIQDKDELMCEVIFQCVLYYPNCAEIAWSVYADDREGKNIEQVIIRHSVWNKEKEIQKIKGNSHENREKIAMLPDISTYTHRCNVKEASCVVASLAKLDACFSNGIALTDNTAEIEAWSDVELQRRLSWGTVRSVWNQRKRWEGMAQLKIFLAALEELVDRSSFVTADSIELDFMFPMAAYVKHTFPYAENLEKE</sequence>
<dbReference type="Proteomes" id="UP000606870">
    <property type="component" value="Unassembled WGS sequence"/>
</dbReference>
<evidence type="ECO:0000313" key="1">
    <source>
        <dbReference type="EMBL" id="MBC3537762.1"/>
    </source>
</evidence>
<keyword evidence="2" id="KW-1185">Reference proteome</keyword>
<comment type="caution">
    <text evidence="1">The sequence shown here is derived from an EMBL/GenBank/DDBJ whole genome shotgun (WGS) entry which is preliminary data.</text>
</comment>
<proteinExistence type="predicted"/>
<dbReference type="RefSeq" id="WP_186504336.1">
    <property type="nucleotide sequence ID" value="NZ_JACOGK010000040.1"/>
</dbReference>
<protein>
    <submittedName>
        <fullName evidence="1">Uncharacterized protein</fullName>
    </submittedName>
</protein>
<accession>A0ABR6VKE4</accession>
<name>A0ABR6VKE4_9FIRM</name>